<dbReference type="PIRSF" id="PIRSF038186">
    <property type="entry name" value="ITPK"/>
    <property type="match status" value="1"/>
</dbReference>
<feature type="binding site" evidence="10">
    <location>
        <position position="279"/>
    </location>
    <ligand>
        <name>Mg(2+)</name>
        <dbReference type="ChEBI" id="CHEBI:18420"/>
        <label>1</label>
    </ligand>
</feature>
<evidence type="ECO:0000256" key="6">
    <source>
        <dbReference type="ARBA" id="ARBA00022840"/>
    </source>
</evidence>
<dbReference type="Proteomes" id="UP000786811">
    <property type="component" value="Unassembled WGS sequence"/>
</dbReference>
<feature type="binding site" evidence="10">
    <location>
        <position position="295"/>
    </location>
    <ligand>
        <name>Mg(2+)</name>
        <dbReference type="ChEBI" id="CHEBI:18420"/>
        <label>2</label>
    </ligand>
</feature>
<protein>
    <recommendedName>
        <fullName evidence="8">Inositol-tetrakisphosphate 1-kinase</fullName>
        <ecNumber evidence="8">2.7.1.134</ecNumber>
    </recommendedName>
</protein>
<evidence type="ECO:0000256" key="2">
    <source>
        <dbReference type="ARBA" id="ARBA00022679"/>
    </source>
</evidence>
<feature type="binding site" evidence="9">
    <location>
        <position position="163"/>
    </location>
    <ligand>
        <name>1D-myo-inositol 1,3,4-trisphosphate</name>
        <dbReference type="ChEBI" id="CHEBI:58414"/>
    </ligand>
</feature>
<evidence type="ECO:0000256" key="10">
    <source>
        <dbReference type="PIRSR" id="PIRSR038186-2"/>
    </source>
</evidence>
<feature type="binding site" evidence="10">
    <location>
        <position position="293"/>
    </location>
    <ligand>
        <name>Mg(2+)</name>
        <dbReference type="ChEBI" id="CHEBI:18420"/>
        <label>2</label>
    </ligand>
</feature>
<accession>A0A8J2HEF7</accession>
<dbReference type="PANTHER" id="PTHR14217:SF1">
    <property type="entry name" value="INOSITOL-TETRAKISPHOSPHATE 1-KINASE"/>
    <property type="match status" value="1"/>
</dbReference>
<comment type="subunit">
    <text evidence="8">Monomer.</text>
</comment>
<evidence type="ECO:0000256" key="9">
    <source>
        <dbReference type="PIRSR" id="PIRSR038186-1"/>
    </source>
</evidence>
<keyword evidence="3 8" id="KW-0479">Metal-binding</keyword>
<feature type="binding site" evidence="9">
    <location>
        <position position="210"/>
    </location>
    <ligand>
        <name>ATP</name>
        <dbReference type="ChEBI" id="CHEBI:30616"/>
    </ligand>
</feature>
<feature type="binding site" evidence="9">
    <location>
        <position position="195"/>
    </location>
    <ligand>
        <name>1D-myo-inositol 1,3,4-trisphosphate</name>
        <dbReference type="ChEBI" id="CHEBI:58414"/>
    </ligand>
</feature>
<dbReference type="GO" id="GO:0052725">
    <property type="term" value="F:inositol-1,3,4-trisphosphate 6-kinase activity"/>
    <property type="evidence" value="ECO:0007669"/>
    <property type="project" value="InterPro"/>
</dbReference>
<gene>
    <name evidence="13" type="ORF">HICCMSTLAB_LOCUS8168</name>
</gene>
<dbReference type="PANTHER" id="PTHR14217">
    <property type="entry name" value="INOSITOL-TETRAKISPHOSPHATE 1-KINASE"/>
    <property type="match status" value="1"/>
</dbReference>
<evidence type="ECO:0000313" key="13">
    <source>
        <dbReference type="EMBL" id="CAG5096354.1"/>
    </source>
</evidence>
<evidence type="ECO:0000256" key="8">
    <source>
        <dbReference type="PIRNR" id="PIRNR038186"/>
    </source>
</evidence>
<evidence type="ECO:0000259" key="11">
    <source>
        <dbReference type="Pfam" id="PF05770"/>
    </source>
</evidence>
<dbReference type="GO" id="GO:0005524">
    <property type="term" value="F:ATP binding"/>
    <property type="evidence" value="ECO:0007669"/>
    <property type="project" value="UniProtKB-KW"/>
</dbReference>
<organism evidence="13 14">
    <name type="scientific">Cotesia congregata</name>
    <name type="common">Parasitoid wasp</name>
    <name type="synonym">Apanteles congregatus</name>
    <dbReference type="NCBI Taxonomy" id="51543"/>
    <lineage>
        <taxon>Eukaryota</taxon>
        <taxon>Metazoa</taxon>
        <taxon>Ecdysozoa</taxon>
        <taxon>Arthropoda</taxon>
        <taxon>Hexapoda</taxon>
        <taxon>Insecta</taxon>
        <taxon>Pterygota</taxon>
        <taxon>Neoptera</taxon>
        <taxon>Endopterygota</taxon>
        <taxon>Hymenoptera</taxon>
        <taxon>Apocrita</taxon>
        <taxon>Ichneumonoidea</taxon>
        <taxon>Braconidae</taxon>
        <taxon>Microgastrinae</taxon>
        <taxon>Cotesia</taxon>
    </lineage>
</organism>
<dbReference type="GO" id="GO:0047325">
    <property type="term" value="F:inositol-3,4,5,6-tetrakisphosphate 1-kinase activity"/>
    <property type="evidence" value="ECO:0007669"/>
    <property type="project" value="UniProtKB-EC"/>
</dbReference>
<dbReference type="Gene3D" id="3.30.470.20">
    <property type="entry name" value="ATP-grasp fold, B domain"/>
    <property type="match status" value="1"/>
</dbReference>
<feature type="binding site" evidence="10">
    <location>
        <position position="293"/>
    </location>
    <ligand>
        <name>Mg(2+)</name>
        <dbReference type="ChEBI" id="CHEBI:18420"/>
        <label>1</label>
    </ligand>
</feature>
<feature type="binding site" evidence="9">
    <location>
        <position position="295"/>
    </location>
    <ligand>
        <name>1D-myo-inositol 1,3,4-trisphosphate</name>
        <dbReference type="ChEBI" id="CHEBI:58414"/>
    </ligand>
</feature>
<comment type="catalytic activity">
    <reaction evidence="8">
        <text>1D-myo-inositol 3,4,5,6-tetrakisphosphate + ATP = 1D-myo-inositol 1,3,4,5,6-pentakisphosphate + ADP + H(+)</text>
        <dbReference type="Rhea" id="RHEA:12452"/>
        <dbReference type="ChEBI" id="CHEBI:15378"/>
        <dbReference type="ChEBI" id="CHEBI:30616"/>
        <dbReference type="ChEBI" id="CHEBI:57539"/>
        <dbReference type="ChEBI" id="CHEBI:57733"/>
        <dbReference type="ChEBI" id="CHEBI:456216"/>
        <dbReference type="EC" id="2.7.1.134"/>
    </reaction>
</comment>
<feature type="binding site" evidence="9">
    <location>
        <position position="57"/>
    </location>
    <ligand>
        <name>1D-myo-inositol 1,3,4,6-tetrakisphosphate</name>
        <dbReference type="ChEBI" id="CHEBI:57660"/>
    </ligand>
</feature>
<comment type="cofactor">
    <cofactor evidence="8 10">
        <name>Mg(2+)</name>
        <dbReference type="ChEBI" id="CHEBI:18420"/>
    </cofactor>
    <text evidence="8 10">Binds 2 magnesium ions per subunit.</text>
</comment>
<evidence type="ECO:0000259" key="12">
    <source>
        <dbReference type="Pfam" id="PF17927"/>
    </source>
</evidence>
<sequence length="354" mass="40923">MDKEKSIIGYWISEKKQQKLNWKEFKNICEQKGFVLKEINLDSNLESQGPFHVFLHKLTDTLALAESGDQNAKRIVIKAQEYLYQHPEMIPIDPFENVKNLNNRQQSYLMLQKEIKSSDIFAPNTIQLKSKNADENLKYLRSAGIRFPFISKPLFAHGSSDAHKMMIIFNEKDLMDCQLPCVAQDFINHNAVLHKVFIVGKYFHVVERPSLRNFYPIDCEQLSTLFFSSHDISKSGSNSQWSVISKEDKALRIEPNHEIIQYIVAKMTKIFGLTLLGVDVVIENHTGKYAIIDVNVFPGYDGYPHFFTHLIDTITNFITERRVNHNLDCSILKKCNEELDSGFESDDKKKQSIK</sequence>
<dbReference type="GO" id="GO:0000287">
    <property type="term" value="F:magnesium ion binding"/>
    <property type="evidence" value="ECO:0007669"/>
    <property type="project" value="InterPro"/>
</dbReference>
<keyword evidence="14" id="KW-1185">Reference proteome</keyword>
<comment type="similarity">
    <text evidence="1 8">Belongs to the ITPK1 family.</text>
</comment>
<name>A0A8J2HEF7_COTCN</name>
<feature type="binding site" evidence="9">
    <location>
        <position position="16"/>
    </location>
    <ligand>
        <name>1D-myo-inositol 1,3,4-trisphosphate</name>
        <dbReference type="ChEBI" id="CHEBI:58414"/>
    </ligand>
</feature>
<dbReference type="GO" id="GO:0052726">
    <property type="term" value="F:inositol-1,3,4-trisphosphate 5-kinase activity"/>
    <property type="evidence" value="ECO:0007669"/>
    <property type="project" value="InterPro"/>
</dbReference>
<proteinExistence type="inferred from homology"/>
<feature type="domain" description="Inositol-tetrakisphosphate 1-kinase N-terminal" evidence="12">
    <location>
        <begin position="7"/>
        <end position="96"/>
    </location>
</feature>
<feature type="binding site" evidence="9">
    <location>
        <position position="152"/>
    </location>
    <ligand>
        <name>ATP</name>
        <dbReference type="ChEBI" id="CHEBI:30616"/>
    </ligand>
</feature>
<evidence type="ECO:0000313" key="14">
    <source>
        <dbReference type="Proteomes" id="UP000786811"/>
    </source>
</evidence>
<evidence type="ECO:0000256" key="5">
    <source>
        <dbReference type="ARBA" id="ARBA00022777"/>
    </source>
</evidence>
<dbReference type="AlphaFoldDB" id="A0A8J2HEF7"/>
<comment type="caution">
    <text evidence="13">The sequence shown here is derived from an EMBL/GenBank/DDBJ whole genome shotgun (WGS) entry which is preliminary data.</text>
</comment>
<keyword evidence="2 8" id="KW-0808">Transferase</keyword>
<dbReference type="GO" id="GO:0005737">
    <property type="term" value="C:cytoplasm"/>
    <property type="evidence" value="ECO:0007669"/>
    <property type="project" value="TreeGrafter"/>
</dbReference>
<keyword evidence="7 8" id="KW-0460">Magnesium</keyword>
<dbReference type="OrthoDB" id="25308at2759"/>
<feature type="binding site" evidence="9">
    <location>
        <position position="104"/>
    </location>
    <ligand>
        <name>ATP</name>
        <dbReference type="ChEBI" id="CHEBI:30616"/>
    </ligand>
</feature>
<comment type="function">
    <text evidence="8">Kinase that can phosphorylate various inositol polyphosphate such as Ins(3,4,5,6)P4 or Ins(1,3,4)P3.</text>
</comment>
<evidence type="ECO:0000256" key="4">
    <source>
        <dbReference type="ARBA" id="ARBA00022741"/>
    </source>
</evidence>
<evidence type="ECO:0000256" key="7">
    <source>
        <dbReference type="ARBA" id="ARBA00022842"/>
    </source>
</evidence>
<feature type="domain" description="Inositol 1,3,4-trisphosphate 5/6-kinase ATP-grasp" evidence="11">
    <location>
        <begin position="118"/>
        <end position="314"/>
    </location>
</feature>
<keyword evidence="4 8" id="KW-0547">Nucleotide-binding</keyword>
<feature type="binding site" evidence="9">
    <location>
        <begin position="184"/>
        <end position="195"/>
    </location>
    <ligand>
        <name>ATP</name>
        <dbReference type="ChEBI" id="CHEBI:30616"/>
    </ligand>
</feature>
<dbReference type="GO" id="GO:0032957">
    <property type="term" value="P:inositol trisphosphate metabolic process"/>
    <property type="evidence" value="ECO:0007669"/>
    <property type="project" value="InterPro"/>
</dbReference>
<feature type="binding site" evidence="9">
    <location>
        <position position="299"/>
    </location>
    <ligand>
        <name>1D-myo-inositol 1,3,4-trisphosphate</name>
        <dbReference type="ChEBI" id="CHEBI:58414"/>
    </ligand>
</feature>
<evidence type="ECO:0000256" key="1">
    <source>
        <dbReference type="ARBA" id="ARBA00009601"/>
    </source>
</evidence>
<dbReference type="Pfam" id="PF05770">
    <property type="entry name" value="Ins134_P3_kin"/>
    <property type="match status" value="1"/>
</dbReference>
<keyword evidence="6 8" id="KW-0067">ATP-binding</keyword>
<dbReference type="Gene3D" id="3.30.1490.220">
    <property type="match status" value="1"/>
</dbReference>
<reference evidence="13" key="1">
    <citation type="submission" date="2021-04" db="EMBL/GenBank/DDBJ databases">
        <authorList>
            <person name="Chebbi M.A.C M."/>
        </authorList>
    </citation>
    <scope>NUCLEOTIDE SEQUENCE</scope>
</reference>
<dbReference type="InterPro" id="IPR008656">
    <property type="entry name" value="Inositol_tetrakis-P_1-kinase"/>
</dbReference>
<dbReference type="EC" id="2.7.1.134" evidence="8"/>
<dbReference type="Pfam" id="PF17927">
    <property type="entry name" value="Ins134_P3_kin_N"/>
    <property type="match status" value="1"/>
</dbReference>
<dbReference type="InterPro" id="IPR040464">
    <property type="entry name" value="InsP(3)kin_ATP-grasp"/>
</dbReference>
<dbReference type="EMBL" id="CAJNRD030001121">
    <property type="protein sequence ID" value="CAG5096354.1"/>
    <property type="molecule type" value="Genomic_DNA"/>
</dbReference>
<keyword evidence="5 8" id="KW-0418">Kinase</keyword>
<dbReference type="InterPro" id="IPR041429">
    <property type="entry name" value="ITPK1_N"/>
</dbReference>
<dbReference type="SUPFAM" id="SSF56059">
    <property type="entry name" value="Glutathione synthetase ATP-binding domain-like"/>
    <property type="match status" value="1"/>
</dbReference>
<evidence type="ECO:0000256" key="3">
    <source>
        <dbReference type="ARBA" id="ARBA00022723"/>
    </source>
</evidence>
<dbReference type="Gene3D" id="3.40.50.11370">
    <property type="match status" value="1"/>
</dbReference>